<reference evidence="1" key="1">
    <citation type="submission" date="2018-02" db="EMBL/GenBank/DDBJ databases">
        <title>The genomes of Aspergillus section Nigri reveals drivers in fungal speciation.</title>
        <authorList>
            <consortium name="DOE Joint Genome Institute"/>
            <person name="Vesth T.C."/>
            <person name="Nybo J."/>
            <person name="Theobald S."/>
            <person name="Brandl J."/>
            <person name="Frisvad J.C."/>
            <person name="Nielsen K.F."/>
            <person name="Lyhne E.K."/>
            <person name="Kogle M.E."/>
            <person name="Kuo A."/>
            <person name="Riley R."/>
            <person name="Clum A."/>
            <person name="Nolan M."/>
            <person name="Lipzen A."/>
            <person name="Salamov A."/>
            <person name="Henrissat B."/>
            <person name="Wiebenga A."/>
            <person name="De vries R.P."/>
            <person name="Grigoriev I.V."/>
            <person name="Mortensen U.H."/>
            <person name="Andersen M.R."/>
            <person name="Baker S.E."/>
        </authorList>
    </citation>
    <scope>NUCLEOTIDE SEQUENCE</scope>
    <source>
        <strain evidence="1">CBS 621.78</strain>
    </source>
</reference>
<keyword evidence="2" id="KW-1185">Reference proteome</keyword>
<proteinExistence type="predicted"/>
<gene>
    <name evidence="1" type="ORF">BO95DRAFT_469005</name>
</gene>
<evidence type="ECO:0000313" key="2">
    <source>
        <dbReference type="Proteomes" id="UP000249057"/>
    </source>
</evidence>
<dbReference type="EMBL" id="KZ825417">
    <property type="protein sequence ID" value="RAH40163.1"/>
    <property type="molecule type" value="Genomic_DNA"/>
</dbReference>
<evidence type="ECO:0000313" key="1">
    <source>
        <dbReference type="EMBL" id="RAH40163.1"/>
    </source>
</evidence>
<organism evidence="1 2">
    <name type="scientific">Aspergillus brunneoviolaceus CBS 621.78</name>
    <dbReference type="NCBI Taxonomy" id="1450534"/>
    <lineage>
        <taxon>Eukaryota</taxon>
        <taxon>Fungi</taxon>
        <taxon>Dikarya</taxon>
        <taxon>Ascomycota</taxon>
        <taxon>Pezizomycotina</taxon>
        <taxon>Eurotiomycetes</taxon>
        <taxon>Eurotiomycetidae</taxon>
        <taxon>Eurotiales</taxon>
        <taxon>Aspergillaceae</taxon>
        <taxon>Aspergillus</taxon>
        <taxon>Aspergillus subgen. Circumdati</taxon>
    </lineage>
</organism>
<accession>A0ACD1FT53</accession>
<name>A0ACD1FT53_9EURO</name>
<feature type="non-terminal residue" evidence="1">
    <location>
        <position position="1"/>
    </location>
</feature>
<dbReference type="Proteomes" id="UP000249057">
    <property type="component" value="Unassembled WGS sequence"/>
</dbReference>
<protein>
    <submittedName>
        <fullName evidence="1">Uncharacterized protein</fullName>
    </submittedName>
</protein>
<sequence>RSYETAKDEFEIATESTDAATIYAASDREAARDALNELLAVYTLYTRDVSLLDAAGRSGVEKLLGAEGGEEVRIDTGLNPQGIEDGVRQEVRRRVGQRVRELKAAVEGLEERAGEE</sequence>